<keyword evidence="3" id="KW-1185">Reference proteome</keyword>
<organism evidence="2 3">
    <name type="scientific">Hufsiella arboris</name>
    <dbReference type="NCBI Taxonomy" id="2695275"/>
    <lineage>
        <taxon>Bacteria</taxon>
        <taxon>Pseudomonadati</taxon>
        <taxon>Bacteroidota</taxon>
        <taxon>Sphingobacteriia</taxon>
        <taxon>Sphingobacteriales</taxon>
        <taxon>Sphingobacteriaceae</taxon>
        <taxon>Hufsiella</taxon>
    </lineage>
</organism>
<dbReference type="Proteomes" id="UP000466586">
    <property type="component" value="Unassembled WGS sequence"/>
</dbReference>
<reference evidence="2 3" key="1">
    <citation type="submission" date="2019-11" db="EMBL/GenBank/DDBJ databases">
        <title>Pedobacter sp. HMF7647 Genome sequencing and assembly.</title>
        <authorList>
            <person name="Kang H."/>
            <person name="Kim H."/>
            <person name="Joh K."/>
        </authorList>
    </citation>
    <scope>NUCLEOTIDE SEQUENCE [LARGE SCALE GENOMIC DNA]</scope>
    <source>
        <strain evidence="2 3">HMF7647</strain>
    </source>
</reference>
<evidence type="ECO:0000313" key="2">
    <source>
        <dbReference type="EMBL" id="MXV53322.1"/>
    </source>
</evidence>
<proteinExistence type="predicted"/>
<comment type="caution">
    <text evidence="2">The sequence shown here is derived from an EMBL/GenBank/DDBJ whole genome shotgun (WGS) entry which is preliminary data.</text>
</comment>
<evidence type="ECO:0000256" key="1">
    <source>
        <dbReference type="SAM" id="MobiDB-lite"/>
    </source>
</evidence>
<feature type="compositionally biased region" description="Basic and acidic residues" evidence="1">
    <location>
        <begin position="1"/>
        <end position="28"/>
    </location>
</feature>
<feature type="compositionally biased region" description="Basic and acidic residues" evidence="1">
    <location>
        <begin position="37"/>
        <end position="53"/>
    </location>
</feature>
<dbReference type="AlphaFoldDB" id="A0A7K1YFI1"/>
<feature type="region of interest" description="Disordered" evidence="1">
    <location>
        <begin position="1"/>
        <end position="53"/>
    </location>
</feature>
<name>A0A7K1YFI1_9SPHI</name>
<dbReference type="RefSeq" id="WP_160846500.1">
    <property type="nucleotide sequence ID" value="NZ_WVHT01000021.1"/>
</dbReference>
<dbReference type="EMBL" id="WVHT01000021">
    <property type="protein sequence ID" value="MXV53322.1"/>
    <property type="molecule type" value="Genomic_DNA"/>
</dbReference>
<evidence type="ECO:0000313" key="3">
    <source>
        <dbReference type="Proteomes" id="UP000466586"/>
    </source>
</evidence>
<accession>A0A7K1YFI1</accession>
<sequence>MPGEEKENGERGHMVQEMTKEIKDHFNRVDAAGESGAPEKPEPKPSESPKAED</sequence>
<gene>
    <name evidence="2" type="ORF">GS399_20345</name>
</gene>
<protein>
    <submittedName>
        <fullName evidence="2">Uncharacterized protein</fullName>
    </submittedName>
</protein>